<name>A0AA36J2J1_9DINO</name>
<evidence type="ECO:0000313" key="3">
    <source>
        <dbReference type="Proteomes" id="UP001178507"/>
    </source>
</evidence>
<dbReference type="Proteomes" id="UP001178507">
    <property type="component" value="Unassembled WGS sequence"/>
</dbReference>
<dbReference type="EMBL" id="CAUJNA010003261">
    <property type="protein sequence ID" value="CAJ1397318.1"/>
    <property type="molecule type" value="Genomic_DNA"/>
</dbReference>
<reference evidence="2" key="1">
    <citation type="submission" date="2023-08" db="EMBL/GenBank/DDBJ databases">
        <authorList>
            <person name="Chen Y."/>
            <person name="Shah S."/>
            <person name="Dougan E. K."/>
            <person name="Thang M."/>
            <person name="Chan C."/>
        </authorList>
    </citation>
    <scope>NUCLEOTIDE SEQUENCE</scope>
</reference>
<comment type="caution">
    <text evidence="2">The sequence shown here is derived from an EMBL/GenBank/DDBJ whole genome shotgun (WGS) entry which is preliminary data.</text>
</comment>
<protein>
    <submittedName>
        <fullName evidence="2">Uncharacterized protein</fullName>
    </submittedName>
</protein>
<organism evidence="2 3">
    <name type="scientific">Effrenium voratum</name>
    <dbReference type="NCBI Taxonomy" id="2562239"/>
    <lineage>
        <taxon>Eukaryota</taxon>
        <taxon>Sar</taxon>
        <taxon>Alveolata</taxon>
        <taxon>Dinophyceae</taxon>
        <taxon>Suessiales</taxon>
        <taxon>Symbiodiniaceae</taxon>
        <taxon>Effrenium</taxon>
    </lineage>
</organism>
<evidence type="ECO:0000313" key="2">
    <source>
        <dbReference type="EMBL" id="CAJ1397318.1"/>
    </source>
</evidence>
<accession>A0AA36J2J1</accession>
<evidence type="ECO:0000256" key="1">
    <source>
        <dbReference type="SAM" id="MobiDB-lite"/>
    </source>
</evidence>
<proteinExistence type="predicted"/>
<keyword evidence="3" id="KW-1185">Reference proteome</keyword>
<feature type="compositionally biased region" description="Basic and acidic residues" evidence="1">
    <location>
        <begin position="47"/>
        <end position="59"/>
    </location>
</feature>
<dbReference type="AlphaFoldDB" id="A0AA36J2J1"/>
<gene>
    <name evidence="2" type="ORF">EVOR1521_LOCUS21360</name>
</gene>
<sequence length="233" mass="26468">MAFSRSLQLCRLLRSGAERPVRFARTSTRPGQLFPELGESEQSSPRRSIEPEMPRRPAWDDDTEWEASLEAKPSVKPKPKLPLEDVGDFILSLAVRRKMTGYALLRFGDFLPLQFGLVDVSKHGQDEAQKKALEVAAVLRDLKQVAPKKLLQLAENPEAMDALGEEMKSRQWKWVIAFDDSTMDRGPPVNVRENRAQRTVSMLQGLLISDCKKIFKSAPQLVNPRRHCCKVFK</sequence>
<feature type="region of interest" description="Disordered" evidence="1">
    <location>
        <begin position="21"/>
        <end position="61"/>
    </location>
</feature>